<evidence type="ECO:0000313" key="17">
    <source>
        <dbReference type="EMBL" id="OLP80606.1"/>
    </source>
</evidence>
<feature type="compositionally biased region" description="Low complexity" evidence="15">
    <location>
        <begin position="441"/>
        <end position="451"/>
    </location>
</feature>
<keyword evidence="8" id="KW-0106">Calcium</keyword>
<dbReference type="EMBL" id="LSRX01001365">
    <property type="protein sequence ID" value="OLP80606.1"/>
    <property type="molecule type" value="Genomic_DNA"/>
</dbReference>
<dbReference type="OrthoDB" id="438440at2759"/>
<keyword evidence="5" id="KW-0812">Transmembrane</keyword>
<dbReference type="InterPro" id="IPR052214">
    <property type="entry name" value="DAG_Lipase-Related"/>
</dbReference>
<evidence type="ECO:0000256" key="13">
    <source>
        <dbReference type="ARBA" id="ARBA00024531"/>
    </source>
</evidence>
<evidence type="ECO:0000256" key="14">
    <source>
        <dbReference type="ARBA" id="ARBA00026104"/>
    </source>
</evidence>
<evidence type="ECO:0000256" key="1">
    <source>
        <dbReference type="ARBA" id="ARBA00001913"/>
    </source>
</evidence>
<dbReference type="PANTHER" id="PTHR45792">
    <property type="entry name" value="DIACYLGLYCEROL LIPASE HOMOLOG-RELATED"/>
    <property type="match status" value="1"/>
</dbReference>
<evidence type="ECO:0000256" key="6">
    <source>
        <dbReference type="ARBA" id="ARBA00022723"/>
    </source>
</evidence>
<dbReference type="GO" id="GO:0016042">
    <property type="term" value="P:lipid catabolic process"/>
    <property type="evidence" value="ECO:0007669"/>
    <property type="project" value="UniProtKB-KW"/>
</dbReference>
<comment type="subcellular location">
    <subcellularLocation>
        <location evidence="2">Cell membrane</location>
        <topology evidence="2">Multi-pass membrane protein</topology>
    </subcellularLocation>
</comment>
<accession>A0A1Q9CCG7</accession>
<dbReference type="Proteomes" id="UP000186817">
    <property type="component" value="Unassembled WGS sequence"/>
</dbReference>
<evidence type="ECO:0000256" key="5">
    <source>
        <dbReference type="ARBA" id="ARBA00022692"/>
    </source>
</evidence>
<keyword evidence="11" id="KW-0443">Lipid metabolism</keyword>
<dbReference type="PANTHER" id="PTHR45792:SF8">
    <property type="entry name" value="DIACYLGLYCEROL LIPASE-ALPHA"/>
    <property type="match status" value="1"/>
</dbReference>
<comment type="caution">
    <text evidence="17">The sequence shown here is derived from an EMBL/GenBank/DDBJ whole genome shotgun (WGS) entry which is preliminary data.</text>
</comment>
<keyword evidence="7" id="KW-0378">Hydrolase</keyword>
<gene>
    <name evidence="17" type="primary">Dagla</name>
    <name evidence="17" type="ORF">AK812_SmicGene38972</name>
</gene>
<dbReference type="Gene3D" id="3.40.50.1820">
    <property type="entry name" value="alpha/beta hydrolase"/>
    <property type="match status" value="1"/>
</dbReference>
<evidence type="ECO:0000256" key="11">
    <source>
        <dbReference type="ARBA" id="ARBA00023098"/>
    </source>
</evidence>
<proteinExistence type="predicted"/>
<dbReference type="CDD" id="cd00519">
    <property type="entry name" value="Lipase_3"/>
    <property type="match status" value="1"/>
</dbReference>
<feature type="region of interest" description="Disordered" evidence="15">
    <location>
        <begin position="387"/>
        <end position="466"/>
    </location>
</feature>
<evidence type="ECO:0000256" key="15">
    <source>
        <dbReference type="SAM" id="MobiDB-lite"/>
    </source>
</evidence>
<dbReference type="GO" id="GO:0016298">
    <property type="term" value="F:lipase activity"/>
    <property type="evidence" value="ECO:0007669"/>
    <property type="project" value="TreeGrafter"/>
</dbReference>
<reference evidence="17 18" key="1">
    <citation type="submission" date="2016-02" db="EMBL/GenBank/DDBJ databases">
        <title>Genome analysis of coral dinoflagellate symbionts highlights evolutionary adaptations to a symbiotic lifestyle.</title>
        <authorList>
            <person name="Aranda M."/>
            <person name="Li Y."/>
            <person name="Liew Y.J."/>
            <person name="Baumgarten S."/>
            <person name="Simakov O."/>
            <person name="Wilson M."/>
            <person name="Piel J."/>
            <person name="Ashoor H."/>
            <person name="Bougouffa S."/>
            <person name="Bajic V.B."/>
            <person name="Ryu T."/>
            <person name="Ravasi T."/>
            <person name="Bayer T."/>
            <person name="Micklem G."/>
            <person name="Kim H."/>
            <person name="Bhak J."/>
            <person name="Lajeunesse T.C."/>
            <person name="Voolstra C.R."/>
        </authorList>
    </citation>
    <scope>NUCLEOTIDE SEQUENCE [LARGE SCALE GENOMIC DNA]</scope>
    <source>
        <strain evidence="17 18">CCMP2467</strain>
    </source>
</reference>
<keyword evidence="6" id="KW-0479">Metal-binding</keyword>
<evidence type="ECO:0000256" key="4">
    <source>
        <dbReference type="ARBA" id="ARBA00022553"/>
    </source>
</evidence>
<feature type="domain" description="Fungal lipase-type" evidence="16">
    <location>
        <begin position="598"/>
        <end position="730"/>
    </location>
</feature>
<dbReference type="SUPFAM" id="SSF53474">
    <property type="entry name" value="alpha/beta-Hydrolases"/>
    <property type="match status" value="1"/>
</dbReference>
<dbReference type="EC" id="3.1.1.116" evidence="14"/>
<keyword evidence="9" id="KW-0442">Lipid degradation</keyword>
<protein>
    <recommendedName>
        <fullName evidence="14">sn-1-specific diacylglycerol lipase</fullName>
        <ecNumber evidence="14">3.1.1.116</ecNumber>
    </recommendedName>
</protein>
<organism evidence="17 18">
    <name type="scientific">Symbiodinium microadriaticum</name>
    <name type="common">Dinoflagellate</name>
    <name type="synonym">Zooxanthella microadriatica</name>
    <dbReference type="NCBI Taxonomy" id="2951"/>
    <lineage>
        <taxon>Eukaryota</taxon>
        <taxon>Sar</taxon>
        <taxon>Alveolata</taxon>
        <taxon>Dinophyceae</taxon>
        <taxon>Suessiales</taxon>
        <taxon>Symbiodiniaceae</taxon>
        <taxon>Symbiodinium</taxon>
    </lineage>
</organism>
<keyword evidence="18" id="KW-1185">Reference proteome</keyword>
<evidence type="ECO:0000256" key="7">
    <source>
        <dbReference type="ARBA" id="ARBA00022801"/>
    </source>
</evidence>
<sequence>MSNWLGSAHEQVSNALASAPSLQDAAAKLGIGDFSQWASAMAFDLHSQAREQAKELVKARMKHEFGPEILDMLNALSDCTRKISEELKLQNAKFGITLALPLVAVQHNALEPPTCEGLLLDPAVVAEGNHWVDFAQGAYGTSDIKGYDKASVINAIEQSGGDKRGIEVRVANLPAQGVQMPGHYVALDRRQGNVLAGRRLMACWDPVPSQEIQHDGDESICDDGRLNLELLRKEDEEAALQLPHLSNGAEARVADGYMQQWRLLIEDGLTLLQDAVFAIEHLQEEVRWNLGKELMDVFLSGDWVTYTPKPEPVLLTDVLRYAPSKHPDFEKQQMQAMITLDMFELQVVAMSKIGRGSVPEDSVEICSLWLKEIRVQVQGRVDVPVMPLDADSPSREENASQGSGMPPGRVIIRRRRVREASSSGARIMQGGGEGYEKEEGPGMVTGTTARPTGGGGGYEKEEGPGMVTGTTARPTGPTHSHRPNIHSRLQVEAEDVKAEDTKRMVEEPSQLLLGLAFPSAWSGGGEGCKGGGYEKEKGPGTSVTVGLVQFHFQGKVFFITETDKVKSCCIHSETDGKEIVLVLLQTSCMRVMTKHAVVLGIRGTTTLCDALTDAVGDAAKVPECSGLLAHKAMLASARAVLERTRSALNEALKENPGYSLVITGHSLGAGTAILCTILLNVNPLDSRPAMKCFAFAPPPVVGPLNNPSLRALEIHSFINRADIVPRASLANVFHLGQECMAVDGLELDFLHRFILMRRDPNPENDAEKQALQKVMGTVHDCRQLRKQKDHESFPPLFVPGQVYWIEWLGNSGSVQDTPEATAERTPRIHMASAAEFQSLLLRGGTNALKDHLCGNYKEALDKYKVHLQANNGCFCVVS</sequence>
<name>A0A1Q9CCG7_SYMMI</name>
<comment type="cofactor">
    <cofactor evidence="1">
        <name>Ca(2+)</name>
        <dbReference type="ChEBI" id="CHEBI:29108"/>
    </cofactor>
</comment>
<evidence type="ECO:0000313" key="18">
    <source>
        <dbReference type="Proteomes" id="UP000186817"/>
    </source>
</evidence>
<dbReference type="GO" id="GO:0005886">
    <property type="term" value="C:plasma membrane"/>
    <property type="evidence" value="ECO:0007669"/>
    <property type="project" value="UniProtKB-SubCell"/>
</dbReference>
<evidence type="ECO:0000256" key="12">
    <source>
        <dbReference type="ARBA" id="ARBA00023136"/>
    </source>
</evidence>
<evidence type="ECO:0000256" key="10">
    <source>
        <dbReference type="ARBA" id="ARBA00022989"/>
    </source>
</evidence>
<keyword evidence="10" id="KW-1133">Transmembrane helix</keyword>
<dbReference type="AlphaFoldDB" id="A0A1Q9CCG7"/>
<evidence type="ECO:0000256" key="9">
    <source>
        <dbReference type="ARBA" id="ARBA00022963"/>
    </source>
</evidence>
<dbReference type="GO" id="GO:0046872">
    <property type="term" value="F:metal ion binding"/>
    <property type="evidence" value="ECO:0007669"/>
    <property type="project" value="UniProtKB-KW"/>
</dbReference>
<evidence type="ECO:0000256" key="3">
    <source>
        <dbReference type="ARBA" id="ARBA00022475"/>
    </source>
</evidence>
<evidence type="ECO:0000256" key="2">
    <source>
        <dbReference type="ARBA" id="ARBA00004651"/>
    </source>
</evidence>
<keyword evidence="3" id="KW-1003">Cell membrane</keyword>
<keyword evidence="12" id="KW-0472">Membrane</keyword>
<dbReference type="InterPro" id="IPR002921">
    <property type="entry name" value="Fungal_lipase-type"/>
</dbReference>
<evidence type="ECO:0000259" key="16">
    <source>
        <dbReference type="Pfam" id="PF01764"/>
    </source>
</evidence>
<evidence type="ECO:0000256" key="8">
    <source>
        <dbReference type="ARBA" id="ARBA00022837"/>
    </source>
</evidence>
<dbReference type="Pfam" id="PF01764">
    <property type="entry name" value="Lipase_3"/>
    <property type="match status" value="1"/>
</dbReference>
<dbReference type="InterPro" id="IPR029058">
    <property type="entry name" value="AB_hydrolase_fold"/>
</dbReference>
<comment type="catalytic activity">
    <reaction evidence="13">
        <text>a 1,2-diacyl-sn-glycerol + H2O = a 2-acylglycerol + a fatty acid + H(+)</text>
        <dbReference type="Rhea" id="RHEA:33275"/>
        <dbReference type="ChEBI" id="CHEBI:15377"/>
        <dbReference type="ChEBI" id="CHEBI:15378"/>
        <dbReference type="ChEBI" id="CHEBI:17389"/>
        <dbReference type="ChEBI" id="CHEBI:17815"/>
        <dbReference type="ChEBI" id="CHEBI:28868"/>
        <dbReference type="EC" id="3.1.1.116"/>
    </reaction>
    <physiologicalReaction direction="left-to-right" evidence="13">
        <dbReference type="Rhea" id="RHEA:33276"/>
    </physiologicalReaction>
</comment>
<keyword evidence="4" id="KW-0597">Phosphoprotein</keyword>